<dbReference type="GO" id="GO:0030307">
    <property type="term" value="P:positive regulation of cell growth"/>
    <property type="evidence" value="ECO:0007669"/>
    <property type="project" value="TreeGrafter"/>
</dbReference>
<gene>
    <name evidence="5" type="primary">5568448</name>
</gene>
<sequence>MTQDLHPSWTFAHLNTSVMLPDVVSWELTGRTRSWMNVMWLQGKAEARLRATSDRTVNVDLEESLFARAKFRSLPDASRDDLHRVCQVIRDEIGPGARPVIHYSGRRLASTETDNCFWLNDDQYSGKLELVKRNQVEEWLGAPEVVYLYECDSAEKFLYGCGEDDKGYHLAACGKGETLPKDDVFSGVISLPVKAAYGWHCAQSNRANMASKMVVGDICDRQILMGQLDWVLTLILDAIARDSLPKELFQKLFRGDLLTATIFRRFILSQRIMKRTGCHPVSRPALPDCSQHRLWTLWDNVMDMTVMLLKEQSEKTCPIIQTFFGIILNGQYQNHPDLLLSALSVSVECPKAYDLLKAGWIKLNGDVHLQECIVEHAVKILQSGEKALWHITTKFLVELFAETPAAKELLKPDIEVNLLNHLHGKADHSLVTHTLFMQLLLEERLTKSNSTRQQALSASCVNLMTHHEPIVRLWAVLLGAKLPAAECPQLRSRLEHLLNDADPKVRAAAIEACVSSYAQLPEQKDVLIEKLLPMVNTNSSSLVRRELAHALNVYVADRTAELITIFKQETSKPPEQSKSKGKAKAKQQQLKKGSNPTTKSESTLTKGWRIITALQSDPDPEVSKAMQSIVAFIKRTVAEQDSTGGKRKKKTPIGSCPLAAKLQLHERLCRDLVKNSKTHQNGDSGEDSKENDSRVLNGLPLGPRNPTLPLLNHQLRSVQTKQAPQMVRFGANRQMFTVFKDHITWQDHADESGKTHVLKHPVVTGSQFKVTSLLPGIPHHSSSLLIGYNDGSIRLWRIATQSDPELIGAWQGLHDYGDATPSAKTHGIAMTSIGNQQLITGGDAKYLRKWNLAMEATAGDISIGTDQAVTALVSNGVYNIAAGLDGGTVRLFDTRAEADGKIAVGPKHSHPVREISLRADDLSLVSVCSGGSVHLVDLRKMIPAVKKWSWHAVPMGVAIHQRLDLVAFGGTESLEVYSIDGERQCDLQKGASCVDFHRVDAVLGAGSTRDNAVLLYGEWGQ</sequence>
<accession>A0A1S4FF11</accession>
<evidence type="ECO:0000259" key="4">
    <source>
        <dbReference type="SMART" id="SM01302"/>
    </source>
</evidence>
<dbReference type="GO" id="GO:0005737">
    <property type="term" value="C:cytoplasm"/>
    <property type="evidence" value="ECO:0007669"/>
    <property type="project" value="TreeGrafter"/>
</dbReference>
<dbReference type="SUPFAM" id="SSF50978">
    <property type="entry name" value="WD40 repeat-like"/>
    <property type="match status" value="1"/>
</dbReference>
<dbReference type="PRINTS" id="PR01547">
    <property type="entry name" value="YEAST176DUF"/>
</dbReference>
<dbReference type="SUPFAM" id="SSF48371">
    <property type="entry name" value="ARM repeat"/>
    <property type="match status" value="1"/>
</dbReference>
<dbReference type="InterPro" id="IPR029347">
    <property type="entry name" value="Raptor_N"/>
</dbReference>
<feature type="domain" description="Raptor N-terminal CASPase-like" evidence="4">
    <location>
        <begin position="4"/>
        <end position="162"/>
    </location>
</feature>
<dbReference type="GO" id="GO:0071230">
    <property type="term" value="P:cellular response to amino acid stimulus"/>
    <property type="evidence" value="ECO:0007669"/>
    <property type="project" value="TreeGrafter"/>
</dbReference>
<dbReference type="PANTHER" id="PTHR12848:SF16">
    <property type="entry name" value="REGULATORY-ASSOCIATED PROTEIN OF MTOR"/>
    <property type="match status" value="1"/>
</dbReference>
<keyword evidence="1" id="KW-0853">WD repeat</keyword>
<organism evidence="5 6">
    <name type="scientific">Aedes aegypti</name>
    <name type="common">Yellowfever mosquito</name>
    <name type="synonym">Culex aegypti</name>
    <dbReference type="NCBI Taxonomy" id="7159"/>
    <lineage>
        <taxon>Eukaryota</taxon>
        <taxon>Metazoa</taxon>
        <taxon>Ecdysozoa</taxon>
        <taxon>Arthropoda</taxon>
        <taxon>Hexapoda</taxon>
        <taxon>Insecta</taxon>
        <taxon>Pterygota</taxon>
        <taxon>Neoptera</taxon>
        <taxon>Endopterygota</taxon>
        <taxon>Diptera</taxon>
        <taxon>Nematocera</taxon>
        <taxon>Culicoidea</taxon>
        <taxon>Culicidae</taxon>
        <taxon>Culicinae</taxon>
        <taxon>Aedini</taxon>
        <taxon>Aedes</taxon>
        <taxon>Stegomyia</taxon>
    </lineage>
</organism>
<dbReference type="PANTHER" id="PTHR12848">
    <property type="entry name" value="REGULATORY-ASSOCIATED PROTEIN OF MTOR"/>
    <property type="match status" value="1"/>
</dbReference>
<evidence type="ECO:0000313" key="6">
    <source>
        <dbReference type="Proteomes" id="UP000008820"/>
    </source>
</evidence>
<dbReference type="VEuPathDB" id="VectorBase:AAEL006865"/>
<dbReference type="SMART" id="SM01302">
    <property type="entry name" value="Raptor_N"/>
    <property type="match status" value="1"/>
</dbReference>
<keyword evidence="6" id="KW-1185">Reference proteome</keyword>
<evidence type="ECO:0000256" key="3">
    <source>
        <dbReference type="SAM" id="MobiDB-lite"/>
    </source>
</evidence>
<name>A0A1S4FF11_AEDAE</name>
<keyword evidence="2" id="KW-0677">Repeat</keyword>
<dbReference type="InterPro" id="IPR011989">
    <property type="entry name" value="ARM-like"/>
</dbReference>
<feature type="region of interest" description="Disordered" evidence="3">
    <location>
        <begin position="674"/>
        <end position="703"/>
    </location>
</feature>
<dbReference type="Pfam" id="PF13646">
    <property type="entry name" value="HEAT_2"/>
    <property type="match status" value="1"/>
</dbReference>
<proteinExistence type="predicted"/>
<evidence type="ECO:0000313" key="5">
    <source>
        <dbReference type="EnsemblMetazoa" id="AAEL006865-PB"/>
    </source>
</evidence>
<dbReference type="InterPro" id="IPR016024">
    <property type="entry name" value="ARM-type_fold"/>
</dbReference>
<dbReference type="GO" id="GO:0010506">
    <property type="term" value="P:regulation of autophagy"/>
    <property type="evidence" value="ECO:0007669"/>
    <property type="project" value="TreeGrafter"/>
</dbReference>
<feature type="region of interest" description="Disordered" evidence="3">
    <location>
        <begin position="567"/>
        <end position="604"/>
    </location>
</feature>
<dbReference type="AlphaFoldDB" id="A0A1S4FF11"/>
<reference evidence="5 6" key="1">
    <citation type="submission" date="2017-06" db="EMBL/GenBank/DDBJ databases">
        <title>Aedes aegypti genome working group (AGWG) sequencing and assembly.</title>
        <authorList>
            <consortium name="Aedes aegypti Genome Working Group (AGWG)"/>
            <person name="Matthews B.J."/>
        </authorList>
    </citation>
    <scope>NUCLEOTIDE SEQUENCE [LARGE SCALE GENOMIC DNA]</scope>
    <source>
        <strain evidence="5 6">LVP_AGWG</strain>
    </source>
</reference>
<feature type="compositionally biased region" description="Polar residues" evidence="3">
    <location>
        <begin position="595"/>
        <end position="604"/>
    </location>
</feature>
<dbReference type="GO" id="GO:0038202">
    <property type="term" value="P:TORC1 signaling"/>
    <property type="evidence" value="ECO:0007669"/>
    <property type="project" value="TreeGrafter"/>
</dbReference>
<dbReference type="Gene3D" id="2.130.10.10">
    <property type="entry name" value="YVTN repeat-like/Quinoprotein amine dehydrogenase"/>
    <property type="match status" value="1"/>
</dbReference>
<dbReference type="InterPro" id="IPR036322">
    <property type="entry name" value="WD40_repeat_dom_sf"/>
</dbReference>
<dbReference type="Gene3D" id="1.25.10.10">
    <property type="entry name" value="Leucine-rich Repeat Variant"/>
    <property type="match status" value="1"/>
</dbReference>
<dbReference type="GO" id="GO:0009267">
    <property type="term" value="P:cellular response to starvation"/>
    <property type="evidence" value="ECO:0007669"/>
    <property type="project" value="TreeGrafter"/>
</dbReference>
<protein>
    <recommendedName>
        <fullName evidence="4">Raptor N-terminal CASPase-like domain-containing protein</fullName>
    </recommendedName>
</protein>
<dbReference type="GO" id="GO:0030674">
    <property type="term" value="F:protein-macromolecule adaptor activity"/>
    <property type="evidence" value="ECO:0007669"/>
    <property type="project" value="TreeGrafter"/>
</dbReference>
<dbReference type="InParanoid" id="A0A1S4FF11"/>
<evidence type="ECO:0000256" key="1">
    <source>
        <dbReference type="ARBA" id="ARBA00022574"/>
    </source>
</evidence>
<dbReference type="InterPro" id="IPR015943">
    <property type="entry name" value="WD40/YVTN_repeat-like_dom_sf"/>
</dbReference>
<feature type="compositionally biased region" description="Basic and acidic residues" evidence="3">
    <location>
        <begin position="569"/>
        <end position="578"/>
    </location>
</feature>
<dbReference type="Pfam" id="PF14538">
    <property type="entry name" value="Raptor_N"/>
    <property type="match status" value="1"/>
</dbReference>
<dbReference type="Proteomes" id="UP000008820">
    <property type="component" value="Chromosome 3"/>
</dbReference>
<dbReference type="InterPro" id="IPR004083">
    <property type="entry name" value="Raptor"/>
</dbReference>
<dbReference type="OrthoDB" id="10262360at2759"/>
<dbReference type="EnsemblMetazoa" id="AAEL006865-RB">
    <property type="protein sequence ID" value="AAEL006865-PB"/>
    <property type="gene ID" value="AAEL006865"/>
</dbReference>
<evidence type="ECO:0000256" key="2">
    <source>
        <dbReference type="ARBA" id="ARBA00022737"/>
    </source>
</evidence>
<reference evidence="5" key="2">
    <citation type="submission" date="2020-05" db="UniProtKB">
        <authorList>
            <consortium name="EnsemblMetazoa"/>
        </authorList>
    </citation>
    <scope>IDENTIFICATION</scope>
    <source>
        <strain evidence="5">LVP_AGWG</strain>
    </source>
</reference>
<dbReference type="GO" id="GO:0031931">
    <property type="term" value="C:TORC1 complex"/>
    <property type="evidence" value="ECO:0007669"/>
    <property type="project" value="InterPro"/>
</dbReference>